<evidence type="ECO:0000256" key="5">
    <source>
        <dbReference type="ARBA" id="ARBA00022737"/>
    </source>
</evidence>
<evidence type="ECO:0000256" key="1">
    <source>
        <dbReference type="ARBA" id="ARBA00002530"/>
    </source>
</evidence>
<evidence type="ECO:0000256" key="2">
    <source>
        <dbReference type="ARBA" id="ARBA00005434"/>
    </source>
</evidence>
<comment type="caution">
    <text evidence="7">The sequence shown here is derived from an EMBL/GenBank/DDBJ whole genome shotgun (WGS) entry which is preliminary data.</text>
</comment>
<gene>
    <name evidence="7" type="ORF">ACJMK2_020350</name>
</gene>
<feature type="compositionally biased region" description="Basic and acidic residues" evidence="6">
    <location>
        <begin position="32"/>
        <end position="52"/>
    </location>
</feature>
<dbReference type="FunFam" id="2.130.10.10:FF:000180">
    <property type="entry name" value="WD repeat-containing protein 76"/>
    <property type="match status" value="1"/>
</dbReference>
<feature type="compositionally biased region" description="Basic residues" evidence="6">
    <location>
        <begin position="1"/>
        <end position="11"/>
    </location>
</feature>
<dbReference type="AlphaFoldDB" id="A0ABD3U1J1"/>
<dbReference type="EMBL" id="JBJQND010000017">
    <property type="protein sequence ID" value="KAL3842320.1"/>
    <property type="molecule type" value="Genomic_DNA"/>
</dbReference>
<feature type="region of interest" description="Disordered" evidence="6">
    <location>
        <begin position="1"/>
        <end position="56"/>
    </location>
</feature>
<evidence type="ECO:0000256" key="3">
    <source>
        <dbReference type="ARBA" id="ARBA00021234"/>
    </source>
</evidence>
<dbReference type="PANTHER" id="PTHR14773:SF0">
    <property type="entry name" value="WD REPEAT-CONTAINING PROTEIN 76"/>
    <property type="match status" value="1"/>
</dbReference>
<evidence type="ECO:0000256" key="6">
    <source>
        <dbReference type="SAM" id="MobiDB-lite"/>
    </source>
</evidence>
<keyword evidence="5" id="KW-0677">Repeat</keyword>
<organism evidence="7 8">
    <name type="scientific">Sinanodonta woodiana</name>
    <name type="common">Chinese pond mussel</name>
    <name type="synonym">Anodonta woodiana</name>
    <dbReference type="NCBI Taxonomy" id="1069815"/>
    <lineage>
        <taxon>Eukaryota</taxon>
        <taxon>Metazoa</taxon>
        <taxon>Spiralia</taxon>
        <taxon>Lophotrochozoa</taxon>
        <taxon>Mollusca</taxon>
        <taxon>Bivalvia</taxon>
        <taxon>Autobranchia</taxon>
        <taxon>Heteroconchia</taxon>
        <taxon>Palaeoheterodonta</taxon>
        <taxon>Unionida</taxon>
        <taxon>Unionoidea</taxon>
        <taxon>Unionidae</taxon>
        <taxon>Unioninae</taxon>
        <taxon>Sinanodonta</taxon>
    </lineage>
</organism>
<evidence type="ECO:0000256" key="4">
    <source>
        <dbReference type="ARBA" id="ARBA00022574"/>
    </source>
</evidence>
<dbReference type="Gene3D" id="2.130.10.10">
    <property type="entry name" value="YVTN repeat-like/Quinoprotein amine dehydrogenase"/>
    <property type="match status" value="1"/>
</dbReference>
<evidence type="ECO:0000313" key="8">
    <source>
        <dbReference type="Proteomes" id="UP001634394"/>
    </source>
</evidence>
<proteinExistence type="inferred from homology"/>
<accession>A0ABD3U1J1</accession>
<comment type="function">
    <text evidence="1">Specifically binds 5-hydroxymethylcytosine (5hmC), suggesting that it acts as a specific reader of 5hmC.</text>
</comment>
<sequence>MPSTRSKRKLKSAVEPSKKAKTQTVTSPRKTALKEPVLEKMVTDNQSDKSCSDSESELESLDEEIILCEERRRMNLKLNAEFFSSLQIEQAKANLQESKRQKHPKPSQRGLKREKLVEPINRRSSLRLQKKDPEGIPLPPEALINRADYLFYHEPVVEHERPPSGPLQMTESLYSTVTVEEHKVLMELRDKMAVKPLKSNTISFTNFSKVLDKLVITENQVCKVVPERTFSVAVHPMEDSILAVTGDKWGRLGLWNVSSTSDAVVTYCPHSRPITCIDFPRENSHLLLSCSYDGTLRCGDLHKEVFDEVYSTPEEADILFRNFDYPCPNTLLVSRNDGCVALVDRRTKGTEAEHTYRIGQKSMRTVSIHPLERHYFVNAFVDGRVCLWDLRNLKEKNNKPLQTLTHGRSLNSAYFSPITGKCILVTSMEDVLNIYDSCNISEISLKKSIRHNNHTGRWLTGFRAAWHPAREDVFIVGSMNRPREIQVYGDDGHILRSLRSEEYLNSVCSLNVFHPTRSAVVGANSSGRLHVFM</sequence>
<evidence type="ECO:0000313" key="7">
    <source>
        <dbReference type="EMBL" id="KAL3842320.1"/>
    </source>
</evidence>
<dbReference type="InterPro" id="IPR015943">
    <property type="entry name" value="WD40/YVTN_repeat-like_dom_sf"/>
</dbReference>
<keyword evidence="8" id="KW-1185">Reference proteome</keyword>
<feature type="region of interest" description="Disordered" evidence="6">
    <location>
        <begin position="94"/>
        <end position="116"/>
    </location>
</feature>
<dbReference type="InterPro" id="IPR050853">
    <property type="entry name" value="WD_repeat_DNA-damage-binding"/>
</dbReference>
<feature type="compositionally biased region" description="Basic residues" evidence="6">
    <location>
        <begin position="100"/>
        <end position="110"/>
    </location>
</feature>
<dbReference type="SUPFAM" id="SSF50978">
    <property type="entry name" value="WD40 repeat-like"/>
    <property type="match status" value="1"/>
</dbReference>
<dbReference type="InterPro" id="IPR001680">
    <property type="entry name" value="WD40_rpt"/>
</dbReference>
<dbReference type="InterPro" id="IPR036322">
    <property type="entry name" value="WD40_repeat_dom_sf"/>
</dbReference>
<dbReference type="Proteomes" id="UP001634394">
    <property type="component" value="Unassembled WGS sequence"/>
</dbReference>
<keyword evidence="4" id="KW-0853">WD repeat</keyword>
<dbReference type="SMART" id="SM00320">
    <property type="entry name" value="WD40"/>
    <property type="match status" value="3"/>
</dbReference>
<dbReference type="Pfam" id="PF00400">
    <property type="entry name" value="WD40"/>
    <property type="match status" value="1"/>
</dbReference>
<dbReference type="PANTHER" id="PTHR14773">
    <property type="entry name" value="WD REPEAT-CONTAINING PROTEIN 76"/>
    <property type="match status" value="1"/>
</dbReference>
<comment type="similarity">
    <text evidence="2">Belongs to the WD repeat DDB2/WDR76 family.</text>
</comment>
<reference evidence="7 8" key="1">
    <citation type="submission" date="2024-11" db="EMBL/GenBank/DDBJ databases">
        <title>Chromosome-level genome assembly of the freshwater bivalve Anodonta woodiana.</title>
        <authorList>
            <person name="Chen X."/>
        </authorList>
    </citation>
    <scope>NUCLEOTIDE SEQUENCE [LARGE SCALE GENOMIC DNA]</scope>
    <source>
        <strain evidence="7">MN2024</strain>
        <tissue evidence="7">Gills</tissue>
    </source>
</reference>
<protein>
    <recommendedName>
        <fullName evidence="3">WD repeat-containing protein 76</fullName>
    </recommendedName>
</protein>
<name>A0ABD3U1J1_SINWO</name>